<evidence type="ECO:0000256" key="7">
    <source>
        <dbReference type="ARBA" id="ARBA00022992"/>
    </source>
</evidence>
<feature type="domain" description="Cyclic nucleotide-binding" evidence="9">
    <location>
        <begin position="473"/>
        <end position="516"/>
    </location>
</feature>
<evidence type="ECO:0000313" key="11">
    <source>
        <dbReference type="Proteomes" id="UP001178507"/>
    </source>
</evidence>
<dbReference type="Proteomes" id="UP001178507">
    <property type="component" value="Unassembled WGS sequence"/>
</dbReference>
<feature type="domain" description="Protein kinase" evidence="8">
    <location>
        <begin position="568"/>
        <end position="833"/>
    </location>
</feature>
<evidence type="ECO:0000256" key="1">
    <source>
        <dbReference type="ARBA" id="ARBA00022527"/>
    </source>
</evidence>
<dbReference type="AlphaFoldDB" id="A0AA36MQ56"/>
<dbReference type="EMBL" id="CAUJNA010000352">
    <property type="protein sequence ID" value="CAJ1375958.1"/>
    <property type="molecule type" value="Genomic_DNA"/>
</dbReference>
<feature type="domain" description="Cyclic nucleotide-binding" evidence="9">
    <location>
        <begin position="1"/>
        <end position="93"/>
    </location>
</feature>
<evidence type="ECO:0000256" key="3">
    <source>
        <dbReference type="ARBA" id="ARBA00022679"/>
    </source>
</evidence>
<dbReference type="GO" id="GO:0005524">
    <property type="term" value="F:ATP binding"/>
    <property type="evidence" value="ECO:0007669"/>
    <property type="project" value="UniProtKB-KW"/>
</dbReference>
<dbReference type="Pfam" id="PF00069">
    <property type="entry name" value="Pkinase"/>
    <property type="match status" value="1"/>
</dbReference>
<dbReference type="CDD" id="cd05123">
    <property type="entry name" value="STKc_AGC"/>
    <property type="match status" value="1"/>
</dbReference>
<dbReference type="Pfam" id="PF00027">
    <property type="entry name" value="cNMP_binding"/>
    <property type="match status" value="1"/>
</dbReference>
<dbReference type="PROSITE" id="PS50011">
    <property type="entry name" value="PROTEIN_KINASE_DOM"/>
    <property type="match status" value="1"/>
</dbReference>
<dbReference type="InterPro" id="IPR000719">
    <property type="entry name" value="Prot_kinase_dom"/>
</dbReference>
<dbReference type="CDD" id="cd00038">
    <property type="entry name" value="CAP_ED"/>
    <property type="match status" value="3"/>
</dbReference>
<proteinExistence type="predicted"/>
<dbReference type="InterPro" id="IPR000595">
    <property type="entry name" value="cNMP-bd_dom"/>
</dbReference>
<evidence type="ECO:0000313" key="10">
    <source>
        <dbReference type="EMBL" id="CAJ1375958.1"/>
    </source>
</evidence>
<dbReference type="InterPro" id="IPR045270">
    <property type="entry name" value="STKc_AGC"/>
</dbReference>
<dbReference type="PROSITE" id="PS00108">
    <property type="entry name" value="PROTEIN_KINASE_ST"/>
    <property type="match status" value="1"/>
</dbReference>
<dbReference type="InterPro" id="IPR018490">
    <property type="entry name" value="cNMP-bd_dom_sf"/>
</dbReference>
<keyword evidence="3" id="KW-0808">Transferase</keyword>
<sequence length="1047" mass="116227">MKMLRPGEFLARQGDVGRELNIVKCGTCAVLRAEAPDSPRNGKKSEEQRVATLQQGDWSGGHALVQTRTFRASVVAEGPVTVLSISRERFEALGLHERLHFPRREAMYEGRAKHAKSLAKRMPGVEHITGELKEDEVSFIVRSLKRNAHLRTAMDMSKSEPLRDLARKATRLRAPMQRIIVEGGSAAEYLFIVGDGLAEAVPVELRKGTGTGADEIAEKTSLSSKLIQKAALLQDLLRGDEAASAPVSMAGRKPKKRGGSMIHVEKGMEEIEIEKSTGGKRFRVQTMGFSGEKVFYVGERVREKAQSRVQGFGRFARKNSEPPEADSEVGRVQAVLDNSRVVVAFPSKGAHIYRHCDLVLAREDTVLHMHSGDVFGEISLLYNTRHLATFRAAVDTDVQLYAVHRSDFKECFVRGDNEQLEKRVKLLAEVRALCSLLDSERRDLARNCTGEVCFAAGKCVLQEGKQRYTPQWYIVDGGSALVSKQGRPLRELRRGDYFGERSVLRGDACNSVTVTAGRNGLRCLCLEVELLSSFGLDAFTGLERVDEDVCTLKPKGWQERYAVDHKKLSSVQLLGEGAFGKVMLQRDPVTGTAYALKQISKRGVRSHGAEVQIRNERNLHAMVNSPFIIHLHAAYRDSLFVYMLLEAAEGGCLEDTICHRQRFPMDEWSENVLFYVACITEGLGHLHERKIAHRDLKPGNVLLDSRGYAKICDLGFARFVLRKTYTFLGTPDYMAPEILDFPHEHDEKVDWWALGVLTFELLSGQTPWCAGDDASTAPFTVRRSQQAKPLPQRDLPPETPQVAASFTVGLLTAAVEKRLGAKGAPQLRKHPWFSTNGFNFDSLRSGTFPAPVTKYERRSSKTFEKAEKPEEETAEVTLMHHDVDQVFRPVPDEDFFWNNVVLTEGQIKKTGGSSGSYDAFALTMTDCAVRICCESDSAICFGLTEESSDDRLFARGFWIGIVPSMAEGGRPQGGNGFLTTGGATLAIDEGEALVFQEDKVVHSFGKVGVRHMFGKVFMSKPDSSAMMTCYAEVPDDEDAGKWDDVFA</sequence>
<evidence type="ECO:0000256" key="2">
    <source>
        <dbReference type="ARBA" id="ARBA00022535"/>
    </source>
</evidence>
<keyword evidence="7" id="KW-0142">cGMP-binding</keyword>
<keyword evidence="4" id="KW-0547">Nucleotide-binding</keyword>
<feature type="domain" description="Cyclic nucleotide-binding" evidence="9">
    <location>
        <begin position="359"/>
        <end position="410"/>
    </location>
</feature>
<gene>
    <name evidence="10" type="ORF">EVOR1521_LOCUS5137</name>
</gene>
<dbReference type="PANTHER" id="PTHR24353:SF143">
    <property type="entry name" value="PROTEIN KINASE DOMAIN-CONTAINING PROTEIN"/>
    <property type="match status" value="1"/>
</dbReference>
<dbReference type="PROSITE" id="PS50042">
    <property type="entry name" value="CNMP_BINDING_3"/>
    <property type="match status" value="3"/>
</dbReference>
<organism evidence="10 11">
    <name type="scientific">Effrenium voratum</name>
    <dbReference type="NCBI Taxonomy" id="2562239"/>
    <lineage>
        <taxon>Eukaryota</taxon>
        <taxon>Sar</taxon>
        <taxon>Alveolata</taxon>
        <taxon>Dinophyceae</taxon>
        <taxon>Suessiales</taxon>
        <taxon>Symbiodiniaceae</taxon>
        <taxon>Effrenium</taxon>
    </lineage>
</organism>
<dbReference type="GO" id="GO:0004691">
    <property type="term" value="F:cAMP-dependent protein kinase activity"/>
    <property type="evidence" value="ECO:0007669"/>
    <property type="project" value="TreeGrafter"/>
</dbReference>
<evidence type="ECO:0008006" key="12">
    <source>
        <dbReference type="Google" id="ProtNLM"/>
    </source>
</evidence>
<dbReference type="Gene3D" id="2.60.120.10">
    <property type="entry name" value="Jelly Rolls"/>
    <property type="match status" value="3"/>
</dbReference>
<keyword evidence="2" id="KW-0140">cGMP</keyword>
<name>A0AA36MQ56_9DINO</name>
<dbReference type="GO" id="GO:0005952">
    <property type="term" value="C:cAMP-dependent protein kinase complex"/>
    <property type="evidence" value="ECO:0007669"/>
    <property type="project" value="TreeGrafter"/>
</dbReference>
<dbReference type="SMART" id="SM00220">
    <property type="entry name" value="S_TKc"/>
    <property type="match status" value="1"/>
</dbReference>
<accession>A0AA36MQ56</accession>
<dbReference type="SUPFAM" id="SSF51206">
    <property type="entry name" value="cAMP-binding domain-like"/>
    <property type="match status" value="3"/>
</dbReference>
<comment type="caution">
    <text evidence="10">The sequence shown here is derived from an EMBL/GenBank/DDBJ whole genome shotgun (WGS) entry which is preliminary data.</text>
</comment>
<evidence type="ECO:0000256" key="6">
    <source>
        <dbReference type="ARBA" id="ARBA00022840"/>
    </source>
</evidence>
<evidence type="ECO:0000256" key="5">
    <source>
        <dbReference type="ARBA" id="ARBA00022777"/>
    </source>
</evidence>
<dbReference type="Gene3D" id="1.10.510.10">
    <property type="entry name" value="Transferase(Phosphotransferase) domain 1"/>
    <property type="match status" value="1"/>
</dbReference>
<dbReference type="Gene3D" id="3.30.200.20">
    <property type="entry name" value="Phosphorylase Kinase, domain 1"/>
    <property type="match status" value="1"/>
</dbReference>
<protein>
    <recommendedName>
        <fullName evidence="12">cGMP-dependent protein kinase</fullName>
    </recommendedName>
</protein>
<reference evidence="10" key="1">
    <citation type="submission" date="2023-08" db="EMBL/GenBank/DDBJ databases">
        <authorList>
            <person name="Chen Y."/>
            <person name="Shah S."/>
            <person name="Dougan E. K."/>
            <person name="Thang M."/>
            <person name="Chan C."/>
        </authorList>
    </citation>
    <scope>NUCLEOTIDE SEQUENCE</scope>
</reference>
<evidence type="ECO:0000259" key="8">
    <source>
        <dbReference type="PROSITE" id="PS50011"/>
    </source>
</evidence>
<keyword evidence="1" id="KW-0723">Serine/threonine-protein kinase</keyword>
<dbReference type="InterPro" id="IPR014710">
    <property type="entry name" value="RmlC-like_jellyroll"/>
</dbReference>
<dbReference type="InterPro" id="IPR011009">
    <property type="entry name" value="Kinase-like_dom_sf"/>
</dbReference>
<evidence type="ECO:0000259" key="9">
    <source>
        <dbReference type="PROSITE" id="PS50042"/>
    </source>
</evidence>
<keyword evidence="11" id="KW-1185">Reference proteome</keyword>
<keyword evidence="6" id="KW-0067">ATP-binding</keyword>
<keyword evidence="5" id="KW-0418">Kinase</keyword>
<dbReference type="PANTHER" id="PTHR24353">
    <property type="entry name" value="CYCLIC NUCLEOTIDE-DEPENDENT PROTEIN KINASE"/>
    <property type="match status" value="1"/>
</dbReference>
<evidence type="ECO:0000256" key="4">
    <source>
        <dbReference type="ARBA" id="ARBA00022741"/>
    </source>
</evidence>
<dbReference type="GO" id="GO:0030553">
    <property type="term" value="F:cGMP binding"/>
    <property type="evidence" value="ECO:0007669"/>
    <property type="project" value="UniProtKB-KW"/>
</dbReference>
<dbReference type="InterPro" id="IPR008271">
    <property type="entry name" value="Ser/Thr_kinase_AS"/>
</dbReference>
<dbReference type="SUPFAM" id="SSF56112">
    <property type="entry name" value="Protein kinase-like (PK-like)"/>
    <property type="match status" value="1"/>
</dbReference>